<name>A0A699WF78_TANCI</name>
<dbReference type="AlphaFoldDB" id="A0A699WF78"/>
<comment type="caution">
    <text evidence="1">The sequence shown here is derived from an EMBL/GenBank/DDBJ whole genome shotgun (WGS) entry which is preliminary data.</text>
</comment>
<feature type="non-terminal residue" evidence="1">
    <location>
        <position position="1"/>
    </location>
</feature>
<sequence>ELMHHVGLYMAKGRGAKVVSEVSFATSKKE</sequence>
<organism evidence="1">
    <name type="scientific">Tanacetum cinerariifolium</name>
    <name type="common">Dalmatian daisy</name>
    <name type="synonym">Chrysanthemum cinerariifolium</name>
    <dbReference type="NCBI Taxonomy" id="118510"/>
    <lineage>
        <taxon>Eukaryota</taxon>
        <taxon>Viridiplantae</taxon>
        <taxon>Streptophyta</taxon>
        <taxon>Embryophyta</taxon>
        <taxon>Tracheophyta</taxon>
        <taxon>Spermatophyta</taxon>
        <taxon>Magnoliopsida</taxon>
        <taxon>eudicotyledons</taxon>
        <taxon>Gunneridae</taxon>
        <taxon>Pentapetalae</taxon>
        <taxon>asterids</taxon>
        <taxon>campanulids</taxon>
        <taxon>Asterales</taxon>
        <taxon>Asteraceae</taxon>
        <taxon>Asteroideae</taxon>
        <taxon>Anthemideae</taxon>
        <taxon>Anthemidinae</taxon>
        <taxon>Tanacetum</taxon>
    </lineage>
</organism>
<protein>
    <submittedName>
        <fullName evidence="1">Nicotinamidase 1</fullName>
    </submittedName>
</protein>
<proteinExistence type="predicted"/>
<evidence type="ECO:0000313" key="1">
    <source>
        <dbReference type="EMBL" id="GFD46862.1"/>
    </source>
</evidence>
<reference evidence="1" key="1">
    <citation type="journal article" date="2019" name="Sci. Rep.">
        <title>Draft genome of Tanacetum cinerariifolium, the natural source of mosquito coil.</title>
        <authorList>
            <person name="Yamashiro T."/>
            <person name="Shiraishi A."/>
            <person name="Satake H."/>
            <person name="Nakayama K."/>
        </authorList>
    </citation>
    <scope>NUCLEOTIDE SEQUENCE</scope>
</reference>
<dbReference type="EMBL" id="BKCJ011685424">
    <property type="protein sequence ID" value="GFD46862.1"/>
    <property type="molecule type" value="Genomic_DNA"/>
</dbReference>
<accession>A0A699WF78</accession>
<gene>
    <name evidence="1" type="ORF">Tci_918831</name>
</gene>